<keyword evidence="3" id="KW-1185">Reference proteome</keyword>
<protein>
    <submittedName>
        <fullName evidence="2">Uncharacterized protein</fullName>
    </submittedName>
</protein>
<organism evidence="2 3">
    <name type="scientific">Blastopirellula sediminis</name>
    <dbReference type="NCBI Taxonomy" id="2894196"/>
    <lineage>
        <taxon>Bacteria</taxon>
        <taxon>Pseudomonadati</taxon>
        <taxon>Planctomycetota</taxon>
        <taxon>Planctomycetia</taxon>
        <taxon>Pirellulales</taxon>
        <taxon>Pirellulaceae</taxon>
        <taxon>Blastopirellula</taxon>
    </lineage>
</organism>
<dbReference type="AlphaFoldDB" id="A0A9X1MJ36"/>
<dbReference type="EMBL" id="JAJKFT010000002">
    <property type="protein sequence ID" value="MCC9627120.1"/>
    <property type="molecule type" value="Genomic_DNA"/>
</dbReference>
<accession>A0A9X1MJ36</accession>
<dbReference type="RefSeq" id="WP_230214942.1">
    <property type="nucleotide sequence ID" value="NZ_JAJKFT010000002.1"/>
</dbReference>
<dbReference type="Proteomes" id="UP001139103">
    <property type="component" value="Unassembled WGS sequence"/>
</dbReference>
<comment type="caution">
    <text evidence="2">The sequence shown here is derived from an EMBL/GenBank/DDBJ whole genome shotgun (WGS) entry which is preliminary data.</text>
</comment>
<reference evidence="2" key="1">
    <citation type="submission" date="2021-11" db="EMBL/GenBank/DDBJ databases">
        <title>Genome sequence.</title>
        <authorList>
            <person name="Sun Q."/>
        </authorList>
    </citation>
    <scope>NUCLEOTIDE SEQUENCE</scope>
    <source>
        <strain evidence="2">JC732</strain>
    </source>
</reference>
<proteinExistence type="predicted"/>
<name>A0A9X1MJ36_9BACT</name>
<evidence type="ECO:0000313" key="3">
    <source>
        <dbReference type="Proteomes" id="UP001139103"/>
    </source>
</evidence>
<evidence type="ECO:0000256" key="1">
    <source>
        <dbReference type="SAM" id="Coils"/>
    </source>
</evidence>
<keyword evidence="1" id="KW-0175">Coiled coil</keyword>
<gene>
    <name evidence="2" type="ORF">LOC68_01755</name>
</gene>
<evidence type="ECO:0000313" key="2">
    <source>
        <dbReference type="EMBL" id="MCC9627120.1"/>
    </source>
</evidence>
<sequence length="298" mass="32990">MADSQDPGVVAINKHSSPCCAKCGSDAFCYVEVFGPAAESVSLRTRMAHVEDERSQIESSLHQLELDANAQVARIRAESDDKLKTLAAQAEAKRVEMERRIAEEMAAETDEAMKYLIGDDEKQQMTEFRMREFLAKVDERRKSIQEHFSAEADKVVSSRLSAEDQLQQQLKEINEASLNTLVKTSIAVIVCENCGHVHGAAPIPQVTYRLVEMQIATMREFMESSTARLDRAVGRLEQIGHDVDKLKSNQIKIGNALCERLDRLISQMAMVKTASAVSGVADVEGAANAVRKMFTGDE</sequence>
<feature type="coiled-coil region" evidence="1">
    <location>
        <begin position="47"/>
        <end position="107"/>
    </location>
</feature>